<dbReference type="EC" id="2.7.7.65" evidence="1"/>
<dbReference type="SUPFAM" id="SSF55073">
    <property type="entry name" value="Nucleotide cyclase"/>
    <property type="match status" value="1"/>
</dbReference>
<name>A0ABQ1KY07_9BURK</name>
<dbReference type="InterPro" id="IPR050469">
    <property type="entry name" value="Diguanylate_Cyclase"/>
</dbReference>
<accession>A0ABQ1KY07</accession>
<dbReference type="SMART" id="SM00267">
    <property type="entry name" value="GGDEF"/>
    <property type="match status" value="1"/>
</dbReference>
<reference evidence="5" key="1">
    <citation type="journal article" date="2019" name="Int. J. Syst. Evol. Microbiol.">
        <title>The Global Catalogue of Microorganisms (GCM) 10K type strain sequencing project: providing services to taxonomists for standard genome sequencing and annotation.</title>
        <authorList>
            <consortium name="The Broad Institute Genomics Platform"/>
            <consortium name="The Broad Institute Genome Sequencing Center for Infectious Disease"/>
            <person name="Wu L."/>
            <person name="Ma J."/>
        </authorList>
    </citation>
    <scope>NUCLEOTIDE SEQUENCE [LARGE SCALE GENOMIC DNA]</scope>
    <source>
        <strain evidence="5">CGMCC 1.15931</strain>
    </source>
</reference>
<organism evidence="4 5">
    <name type="scientific">Pseudoduganella buxea</name>
    <dbReference type="NCBI Taxonomy" id="1949069"/>
    <lineage>
        <taxon>Bacteria</taxon>
        <taxon>Pseudomonadati</taxon>
        <taxon>Pseudomonadota</taxon>
        <taxon>Betaproteobacteria</taxon>
        <taxon>Burkholderiales</taxon>
        <taxon>Oxalobacteraceae</taxon>
        <taxon>Telluria group</taxon>
        <taxon>Pseudoduganella</taxon>
    </lineage>
</organism>
<dbReference type="NCBIfam" id="TIGR00254">
    <property type="entry name" value="GGDEF"/>
    <property type="match status" value="1"/>
</dbReference>
<dbReference type="Gene3D" id="3.30.450.20">
    <property type="entry name" value="PAS domain"/>
    <property type="match status" value="1"/>
</dbReference>
<evidence type="ECO:0000256" key="1">
    <source>
        <dbReference type="ARBA" id="ARBA00012528"/>
    </source>
</evidence>
<keyword evidence="5" id="KW-1185">Reference proteome</keyword>
<dbReference type="PANTHER" id="PTHR45138">
    <property type="entry name" value="REGULATORY COMPONENTS OF SENSORY TRANSDUCTION SYSTEM"/>
    <property type="match status" value="1"/>
</dbReference>
<sequence>MNGAAASLAAEHEALMQFLYLAPVGLVQAGLDGEIAMINPVSAQLLMPLSRDGGLSNLFVALQDVAPELRGLCQAFAAPSGLICDGLHVHLHGGKQGGPQILALSVLKLDSARLMAVLSDITVQVQRERQLRRSDAWLNALLTSSNDYALVSLDRAGRIERWHDSIGRVTGHTAALVGSSSQVLAPAPAVAERLREADAHGWSVEQGPRLRADGSSFQGSSIITPLPQGENEQQLQHEREPAYCMVLRDLTGCPGAGPVPAPALLTDPLTGLANRRAFFEAAEAAGKGSAPGGVAMILFDADHFNEVSARYGNAAGDAVLCALAQALRAAFRGADVIARLGGAQLGVLLAGIERDRAAAIAERLRAGVEQEVVEIDGHTLRYTVSAGVAAQAGSAGIDVLMAQAGQALARARAGGGNTVLCREDADAS</sequence>
<evidence type="ECO:0000313" key="5">
    <source>
        <dbReference type="Proteomes" id="UP000622638"/>
    </source>
</evidence>
<comment type="caution">
    <text evidence="4">The sequence shown here is derived from an EMBL/GenBank/DDBJ whole genome shotgun (WGS) entry which is preliminary data.</text>
</comment>
<dbReference type="InterPro" id="IPR000160">
    <property type="entry name" value="GGDEF_dom"/>
</dbReference>
<proteinExistence type="predicted"/>
<evidence type="ECO:0000259" key="3">
    <source>
        <dbReference type="PROSITE" id="PS50887"/>
    </source>
</evidence>
<dbReference type="PANTHER" id="PTHR45138:SF9">
    <property type="entry name" value="DIGUANYLATE CYCLASE DGCM-RELATED"/>
    <property type="match status" value="1"/>
</dbReference>
<dbReference type="PROSITE" id="PS50887">
    <property type="entry name" value="GGDEF"/>
    <property type="match status" value="1"/>
</dbReference>
<protein>
    <recommendedName>
        <fullName evidence="1">diguanylate cyclase</fullName>
        <ecNumber evidence="1">2.7.7.65</ecNumber>
    </recommendedName>
</protein>
<dbReference type="Pfam" id="PF00990">
    <property type="entry name" value="GGDEF"/>
    <property type="match status" value="1"/>
</dbReference>
<dbReference type="EMBL" id="BMKG01000016">
    <property type="protein sequence ID" value="GGC12185.1"/>
    <property type="molecule type" value="Genomic_DNA"/>
</dbReference>
<comment type="catalytic activity">
    <reaction evidence="2">
        <text>2 GTP = 3',3'-c-di-GMP + 2 diphosphate</text>
        <dbReference type="Rhea" id="RHEA:24898"/>
        <dbReference type="ChEBI" id="CHEBI:33019"/>
        <dbReference type="ChEBI" id="CHEBI:37565"/>
        <dbReference type="ChEBI" id="CHEBI:58805"/>
        <dbReference type="EC" id="2.7.7.65"/>
    </reaction>
</comment>
<dbReference type="RefSeq" id="WP_229427744.1">
    <property type="nucleotide sequence ID" value="NZ_BMKG01000016.1"/>
</dbReference>
<evidence type="ECO:0000256" key="2">
    <source>
        <dbReference type="ARBA" id="ARBA00034247"/>
    </source>
</evidence>
<evidence type="ECO:0000313" key="4">
    <source>
        <dbReference type="EMBL" id="GGC12185.1"/>
    </source>
</evidence>
<dbReference type="Gene3D" id="3.30.70.270">
    <property type="match status" value="1"/>
</dbReference>
<dbReference type="InterPro" id="IPR029787">
    <property type="entry name" value="Nucleotide_cyclase"/>
</dbReference>
<dbReference type="Proteomes" id="UP000622638">
    <property type="component" value="Unassembled WGS sequence"/>
</dbReference>
<gene>
    <name evidence="4" type="ORF">GCM10011572_36970</name>
</gene>
<dbReference type="CDD" id="cd01949">
    <property type="entry name" value="GGDEF"/>
    <property type="match status" value="1"/>
</dbReference>
<dbReference type="InterPro" id="IPR035965">
    <property type="entry name" value="PAS-like_dom_sf"/>
</dbReference>
<dbReference type="SUPFAM" id="SSF55785">
    <property type="entry name" value="PYP-like sensor domain (PAS domain)"/>
    <property type="match status" value="1"/>
</dbReference>
<feature type="domain" description="GGDEF" evidence="3">
    <location>
        <begin position="292"/>
        <end position="424"/>
    </location>
</feature>
<dbReference type="InterPro" id="IPR043128">
    <property type="entry name" value="Rev_trsase/Diguanyl_cyclase"/>
</dbReference>